<dbReference type="SUPFAM" id="SSF48452">
    <property type="entry name" value="TPR-like"/>
    <property type="match status" value="1"/>
</dbReference>
<dbReference type="InterPro" id="IPR011990">
    <property type="entry name" value="TPR-like_helical_dom_sf"/>
</dbReference>
<dbReference type="Pfam" id="PF14559">
    <property type="entry name" value="TPR_19"/>
    <property type="match status" value="2"/>
</dbReference>
<evidence type="ECO:0000256" key="8">
    <source>
        <dbReference type="HAMAP-Rule" id="MF_00997"/>
    </source>
</evidence>
<comment type="subcellular location">
    <subcellularLocation>
        <location evidence="8">Periplasm</location>
    </subcellularLocation>
</comment>
<evidence type="ECO:0000256" key="7">
    <source>
        <dbReference type="ARBA" id="ARBA00023049"/>
    </source>
</evidence>
<evidence type="ECO:0000256" key="3">
    <source>
        <dbReference type="ARBA" id="ARBA00022729"/>
    </source>
</evidence>
<feature type="signal peptide" evidence="9">
    <location>
        <begin position="1"/>
        <end position="15"/>
    </location>
</feature>
<keyword evidence="12" id="KW-1185">Reference proteome</keyword>
<evidence type="ECO:0000313" key="11">
    <source>
        <dbReference type="EMBL" id="KXU37507.1"/>
    </source>
</evidence>
<dbReference type="GO" id="GO:0051603">
    <property type="term" value="P:proteolysis involved in protein catabolic process"/>
    <property type="evidence" value="ECO:0007669"/>
    <property type="project" value="TreeGrafter"/>
</dbReference>
<dbReference type="GO" id="GO:0008270">
    <property type="term" value="F:zinc ion binding"/>
    <property type="evidence" value="ECO:0007669"/>
    <property type="project" value="UniProtKB-UniRule"/>
</dbReference>
<keyword evidence="6 8" id="KW-0862">Zinc</keyword>
<dbReference type="Gene3D" id="1.25.40.10">
    <property type="entry name" value="Tetratricopeptide repeat domain"/>
    <property type="match status" value="1"/>
</dbReference>
<dbReference type="InterPro" id="IPR051156">
    <property type="entry name" value="Mito/Outer_Membr_Metalloprot"/>
</dbReference>
<keyword evidence="2 8" id="KW-0479">Metal-binding</keyword>
<dbReference type="Pfam" id="PF01435">
    <property type="entry name" value="Peptidase_M48"/>
    <property type="match status" value="1"/>
</dbReference>
<keyword evidence="3 8" id="KW-0732">Signal</keyword>
<feature type="active site" description="Proton donor" evidence="8">
    <location>
        <position position="191"/>
    </location>
</feature>
<dbReference type="AlphaFoldDB" id="A0A139SSH3"/>
<feature type="chain" id="PRO_5012227077" description="Putative beta-barrel assembly-enhancing protease" evidence="9">
    <location>
        <begin position="16"/>
        <end position="471"/>
    </location>
</feature>
<evidence type="ECO:0000256" key="9">
    <source>
        <dbReference type="SAM" id="SignalP"/>
    </source>
</evidence>
<organism evidence="11 12">
    <name type="scientific">Ventosimonas gracilis</name>
    <dbReference type="NCBI Taxonomy" id="1680762"/>
    <lineage>
        <taxon>Bacteria</taxon>
        <taxon>Pseudomonadati</taxon>
        <taxon>Pseudomonadota</taxon>
        <taxon>Gammaproteobacteria</taxon>
        <taxon>Pseudomonadales</taxon>
        <taxon>Ventosimonadaceae</taxon>
        <taxon>Ventosimonas</taxon>
    </lineage>
</organism>
<dbReference type="EMBL" id="LSZO01000163">
    <property type="protein sequence ID" value="KXU37507.1"/>
    <property type="molecule type" value="Genomic_DNA"/>
</dbReference>
<comment type="similarity">
    <text evidence="8">Belongs to the peptidase M48 family. BepA subfamily.</text>
</comment>
<dbReference type="HAMAP" id="MF_00997">
    <property type="entry name" value="Protease_BepA"/>
    <property type="match status" value="1"/>
</dbReference>
<comment type="caution">
    <text evidence="11">The sequence shown here is derived from an EMBL/GenBank/DDBJ whole genome shotgun (WGS) entry which is preliminary data.</text>
</comment>
<dbReference type="InterPro" id="IPR001915">
    <property type="entry name" value="Peptidase_M48"/>
</dbReference>
<feature type="binding site" evidence="8">
    <location>
        <position position="187"/>
    </location>
    <ligand>
        <name>Zn(2+)</name>
        <dbReference type="ChEBI" id="CHEBI:29105"/>
        <note>catalytic</note>
    </ligand>
</feature>
<dbReference type="GO" id="GO:0042597">
    <property type="term" value="C:periplasmic space"/>
    <property type="evidence" value="ECO:0007669"/>
    <property type="project" value="UniProtKB-SubCell"/>
</dbReference>
<dbReference type="CDD" id="cd07324">
    <property type="entry name" value="M48C_Oma1-like"/>
    <property type="match status" value="1"/>
</dbReference>
<feature type="active site" evidence="8">
    <location>
        <position position="122"/>
    </location>
</feature>
<evidence type="ECO:0000256" key="6">
    <source>
        <dbReference type="ARBA" id="ARBA00022833"/>
    </source>
</evidence>
<dbReference type="InterPro" id="IPR030873">
    <property type="entry name" value="Protease_BepA"/>
</dbReference>
<sequence length="471" mass="52445">MLFVLLLVYPAALLAGDLPSLGDASSGIVSPQQERQLGHAWLSLLRGQVKQLHDSLLKDFVESSVYRLAETSALQDRRLSFIFIDSPQLNAFAAPGGLVGVNGGIFITAQTEAEYASVMAHELAHLSQRHFARRLQAEQRMQIPMLAALLAGVVAAAAGAGDLGMATIVSSQAAAFQEQMRFSRQNEQEADRFGLLNLERAGYDPRAMPAMFGRLLRQYRYASRPPEFLLTHPLTENRIADTLSRAEQYPPQGKQDSLAYQLVRTRMQLYYEETPGISLKRFTATLSEQPDNQAARYGLALSLAKNQQIEEASKALAPLLQQQPENIAFNLAQIELDMAANRLDMAEKRLTPLLASFPDNYPLKQAQADLLLKQQKPALAEKVLDELLKTRSNDPDIWYQSAEAHGLAGNISALHQARAEYFALTGDYQQALEQIELAKRRAGTNFLLASRIEARQNELRELQKTVKEMMR</sequence>
<keyword evidence="1 8" id="KW-0645">Protease</keyword>
<dbReference type="Proteomes" id="UP000072660">
    <property type="component" value="Unassembled WGS sequence"/>
</dbReference>
<feature type="binding site" evidence="8">
    <location>
        <position position="121"/>
    </location>
    <ligand>
        <name>Zn(2+)</name>
        <dbReference type="ChEBI" id="CHEBI:29105"/>
        <note>catalytic</note>
    </ligand>
</feature>
<dbReference type="Gene3D" id="3.30.2010.10">
    <property type="entry name" value="Metalloproteases ('zincins'), catalytic domain"/>
    <property type="match status" value="1"/>
</dbReference>
<evidence type="ECO:0000256" key="1">
    <source>
        <dbReference type="ARBA" id="ARBA00022670"/>
    </source>
</evidence>
<dbReference type="PANTHER" id="PTHR22726:SF1">
    <property type="entry name" value="METALLOENDOPEPTIDASE OMA1, MITOCHONDRIAL"/>
    <property type="match status" value="1"/>
</dbReference>
<accession>A0A139SSH3</accession>
<keyword evidence="7 8" id="KW-0482">Metalloprotease</keyword>
<feature type="domain" description="Peptidase M48" evidence="10">
    <location>
        <begin position="61"/>
        <end position="242"/>
    </location>
</feature>
<dbReference type="GO" id="GO:0004222">
    <property type="term" value="F:metalloendopeptidase activity"/>
    <property type="evidence" value="ECO:0007669"/>
    <property type="project" value="InterPro"/>
</dbReference>
<evidence type="ECO:0000256" key="5">
    <source>
        <dbReference type="ARBA" id="ARBA00022801"/>
    </source>
</evidence>
<proteinExistence type="inferred from homology"/>
<comment type="cofactor">
    <cofactor evidence="8">
        <name>Zn(2+)</name>
        <dbReference type="ChEBI" id="CHEBI:29105"/>
    </cofactor>
    <text evidence="8">Binds 1 zinc ion per subunit.</text>
</comment>
<reference evidence="11 12" key="1">
    <citation type="submission" date="2016-02" db="EMBL/GenBank/DDBJ databases">
        <authorList>
            <person name="Wen L."/>
            <person name="He K."/>
            <person name="Yang H."/>
        </authorList>
    </citation>
    <scope>NUCLEOTIDE SEQUENCE [LARGE SCALE GENOMIC DNA]</scope>
    <source>
        <strain evidence="11 12">CV58</strain>
    </source>
</reference>
<keyword evidence="5 8" id="KW-0378">Hydrolase</keyword>
<feature type="binding site" evidence="8">
    <location>
        <position position="125"/>
    </location>
    <ligand>
        <name>Zn(2+)</name>
        <dbReference type="ChEBI" id="CHEBI:29105"/>
        <note>catalytic</note>
    </ligand>
</feature>
<keyword evidence="4 8" id="KW-0574">Periplasm</keyword>
<name>A0A139SSH3_9GAMM</name>
<dbReference type="GO" id="GO:0016020">
    <property type="term" value="C:membrane"/>
    <property type="evidence" value="ECO:0007669"/>
    <property type="project" value="InterPro"/>
</dbReference>
<protein>
    <recommendedName>
        <fullName evidence="8">Putative beta-barrel assembly-enhancing protease</fullName>
        <ecNumber evidence="8">3.4.-.-</ecNumber>
    </recommendedName>
</protein>
<dbReference type="EC" id="3.4.-.-" evidence="8"/>
<evidence type="ECO:0000259" key="10">
    <source>
        <dbReference type="Pfam" id="PF01435"/>
    </source>
</evidence>
<evidence type="ECO:0000256" key="2">
    <source>
        <dbReference type="ARBA" id="ARBA00022723"/>
    </source>
</evidence>
<comment type="function">
    <text evidence="8">Functions as both a chaperone and a metalloprotease. Maintains the integrity of the outer membrane by promoting either the assembly or the elimination of outer membrane proteins, depending on their folding state.</text>
</comment>
<gene>
    <name evidence="11" type="ORF">AXE65_03060</name>
</gene>
<dbReference type="PANTHER" id="PTHR22726">
    <property type="entry name" value="METALLOENDOPEPTIDASE OMA1"/>
    <property type="match status" value="1"/>
</dbReference>
<evidence type="ECO:0000256" key="4">
    <source>
        <dbReference type="ARBA" id="ARBA00022764"/>
    </source>
</evidence>
<evidence type="ECO:0000313" key="12">
    <source>
        <dbReference type="Proteomes" id="UP000072660"/>
    </source>
</evidence>